<sequence length="53" mass="6434">MPKLAYERMKQKNKTVIHGDAHHWNFFFPKDMENEKSKAILNDWENWSIGIRC</sequence>
<reference evidence="1" key="1">
    <citation type="journal article" date="2015" name="Nature">
        <title>Complex archaea that bridge the gap between prokaryotes and eukaryotes.</title>
        <authorList>
            <person name="Spang A."/>
            <person name="Saw J.H."/>
            <person name="Jorgensen S.L."/>
            <person name="Zaremba-Niedzwiedzka K."/>
            <person name="Martijn J."/>
            <person name="Lind A.E."/>
            <person name="van Eijk R."/>
            <person name="Schleper C."/>
            <person name="Guy L."/>
            <person name="Ettema T.J."/>
        </authorList>
    </citation>
    <scope>NUCLEOTIDE SEQUENCE</scope>
</reference>
<organism evidence="1">
    <name type="scientific">marine sediment metagenome</name>
    <dbReference type="NCBI Taxonomy" id="412755"/>
    <lineage>
        <taxon>unclassified sequences</taxon>
        <taxon>metagenomes</taxon>
        <taxon>ecological metagenomes</taxon>
    </lineage>
</organism>
<protein>
    <submittedName>
        <fullName evidence="1">Uncharacterized protein</fullName>
    </submittedName>
</protein>
<comment type="caution">
    <text evidence="1">The sequence shown here is derived from an EMBL/GenBank/DDBJ whole genome shotgun (WGS) entry which is preliminary data.</text>
</comment>
<accession>A0A0F9MTW9</accession>
<proteinExistence type="predicted"/>
<dbReference type="AlphaFoldDB" id="A0A0F9MTW9"/>
<evidence type="ECO:0000313" key="1">
    <source>
        <dbReference type="EMBL" id="KKN02797.1"/>
    </source>
</evidence>
<dbReference type="EMBL" id="LAZR01005106">
    <property type="protein sequence ID" value="KKN02797.1"/>
    <property type="molecule type" value="Genomic_DNA"/>
</dbReference>
<gene>
    <name evidence="1" type="ORF">LCGC14_1114150</name>
</gene>
<name>A0A0F9MTW9_9ZZZZ</name>